<comment type="caution">
    <text evidence="1">The sequence shown here is derived from an EMBL/GenBank/DDBJ whole genome shotgun (WGS) entry which is preliminary data.</text>
</comment>
<evidence type="ECO:0000313" key="1">
    <source>
        <dbReference type="EMBL" id="MBR0553756.1"/>
    </source>
</evidence>
<dbReference type="RefSeq" id="WP_284054998.1">
    <property type="nucleotide sequence ID" value="NZ_JAGRQC010000004.1"/>
</dbReference>
<dbReference type="Proteomes" id="UP000676996">
    <property type="component" value="Unassembled WGS sequence"/>
</dbReference>
<organism evidence="1 2">
    <name type="scientific">Stakelama marina</name>
    <dbReference type="NCBI Taxonomy" id="2826939"/>
    <lineage>
        <taxon>Bacteria</taxon>
        <taxon>Pseudomonadati</taxon>
        <taxon>Pseudomonadota</taxon>
        <taxon>Alphaproteobacteria</taxon>
        <taxon>Sphingomonadales</taxon>
        <taxon>Sphingomonadaceae</taxon>
        <taxon>Stakelama</taxon>
    </lineage>
</organism>
<dbReference type="EMBL" id="JAGRQC010000004">
    <property type="protein sequence ID" value="MBR0553756.1"/>
    <property type="molecule type" value="Genomic_DNA"/>
</dbReference>
<name>A0A8T4INN1_9SPHN</name>
<dbReference type="AlphaFoldDB" id="A0A8T4INN1"/>
<accession>A0A8T4INN1</accession>
<keyword evidence="2" id="KW-1185">Reference proteome</keyword>
<gene>
    <name evidence="1" type="ORF">J7S20_14690</name>
</gene>
<sequence>MALTGLSVSVFTALRVREVREAGQLVSGRTRAAQEQQIGVTVPFAPLSHLLTEGDGAVIDTLMVEIVAHSVSFFRFRGARHFWAAEPTERIFPLSSNFQFRHERG</sequence>
<protein>
    <submittedName>
        <fullName evidence="1">Uncharacterized protein</fullName>
    </submittedName>
</protein>
<reference evidence="1" key="1">
    <citation type="submission" date="2021-04" db="EMBL/GenBank/DDBJ databases">
        <title>Ouciella asimina sp. nov., isolated from the surface seawater in the hydrothermal field of Okinawa Trough.</title>
        <authorList>
            <person name="Shuang W."/>
        </authorList>
    </citation>
    <scope>NUCLEOTIDE SEQUENCE</scope>
    <source>
        <strain evidence="1">LXI357</strain>
    </source>
</reference>
<proteinExistence type="predicted"/>
<evidence type="ECO:0000313" key="2">
    <source>
        <dbReference type="Proteomes" id="UP000676996"/>
    </source>
</evidence>